<gene>
    <name evidence="3" type="ORF">HJC23_001406</name>
</gene>
<proteinExistence type="predicted"/>
<evidence type="ECO:0000256" key="1">
    <source>
        <dbReference type="SAM" id="MobiDB-lite"/>
    </source>
</evidence>
<evidence type="ECO:0000313" key="3">
    <source>
        <dbReference type="EMBL" id="KAL3786009.1"/>
    </source>
</evidence>
<evidence type="ECO:0000256" key="2">
    <source>
        <dbReference type="SAM" id="SignalP"/>
    </source>
</evidence>
<organism evidence="3 4">
    <name type="scientific">Cyclotella cryptica</name>
    <dbReference type="NCBI Taxonomy" id="29204"/>
    <lineage>
        <taxon>Eukaryota</taxon>
        <taxon>Sar</taxon>
        <taxon>Stramenopiles</taxon>
        <taxon>Ochrophyta</taxon>
        <taxon>Bacillariophyta</taxon>
        <taxon>Coscinodiscophyceae</taxon>
        <taxon>Thalassiosirophycidae</taxon>
        <taxon>Stephanodiscales</taxon>
        <taxon>Stephanodiscaceae</taxon>
        <taxon>Cyclotella</taxon>
    </lineage>
</organism>
<dbReference type="PANTHER" id="PTHR34044">
    <property type="entry name" value="NUCLEAR PROTEIN"/>
    <property type="match status" value="1"/>
</dbReference>
<evidence type="ECO:0008006" key="5">
    <source>
        <dbReference type="Google" id="ProtNLM"/>
    </source>
</evidence>
<accession>A0ABD3PD72</accession>
<sequence length="716" mass="79385">MKFYYSLPPLLVLAKFCLSARGFAPSTSLCKSRTLSTKLGASETIVIGGGRIGSLISDGAKLLGRNDPIATSIDADGEGPIYIATRNDVLESIVNECPESRLKDLVFVQNGYVPSKGVDPVDGITAMNPEGLTAATGVHAQAFADRLAALGLKCNVVSAEDYRPAMFEKLIWISTYMLVGTAKDCKSVGQAGSEHTQLVQDVISELVSAVSAKEGIAFPEGTIERLAAYTDVVTDFPCGVKEFEWRNKYFYDLVEACPIHNGLLKECAESILVYRAKNVPLAVGIRYLTANIRRHSRRRIAAATHDRIMNAVITARPTDNDDSVICKPICKPVLEIGSEVCAGWLTKSKNKKPKFYDGVVKSFKMVDKDFGYGPVVLYDVLFDDDTISYGIESVFVYLKEDFRRLDKNWKGVTNVYDKGSKDRWAKEVGWFKISVNGTEKTFPRLSEAIRAYDQDVVRRKGPNTLASDLNLPEEWKWLPMIKSNQCEAVASDDAQIRTFHSDNRVHGVHAIKYGLSSPFTRTEKERKETLAPFNKVDANDNSMVCTQNTKGRSKSASPVAETAKTQKISGNVCIDLTGPSPTHDDAHKTTKTSSNNAQYKSKYKGVSFNKKDKRYQVFVNSKYAGSHHLAADAAYAYDKISGKANGPGSRLHFTTVEHYYDAREEEIKDLGLDLDTVGTVEDVYRKILRYLDKPVSKDGRVSRKRMRSGPLRNRNV</sequence>
<feature type="chain" id="PRO_5044750357" description="AP2/ERF domain-containing protein" evidence="2">
    <location>
        <begin position="23"/>
        <end position="716"/>
    </location>
</feature>
<dbReference type="PANTHER" id="PTHR34044:SF1">
    <property type="entry name" value="NUCLEAR PROTEIN"/>
    <property type="match status" value="1"/>
</dbReference>
<name>A0ABD3PD72_9STRA</name>
<protein>
    <recommendedName>
        <fullName evidence="5">AP2/ERF domain-containing protein</fullName>
    </recommendedName>
</protein>
<keyword evidence="2" id="KW-0732">Signal</keyword>
<reference evidence="3 4" key="1">
    <citation type="journal article" date="2020" name="G3 (Bethesda)">
        <title>Improved Reference Genome for Cyclotella cryptica CCMP332, a Model for Cell Wall Morphogenesis, Salinity Adaptation, and Lipid Production in Diatoms (Bacillariophyta).</title>
        <authorList>
            <person name="Roberts W.R."/>
            <person name="Downey K.M."/>
            <person name="Ruck E.C."/>
            <person name="Traller J.C."/>
            <person name="Alverson A.J."/>
        </authorList>
    </citation>
    <scope>NUCLEOTIDE SEQUENCE [LARGE SCALE GENOMIC DNA]</scope>
    <source>
        <strain evidence="3 4">CCMP332</strain>
    </source>
</reference>
<feature type="region of interest" description="Disordered" evidence="1">
    <location>
        <begin position="578"/>
        <end position="597"/>
    </location>
</feature>
<dbReference type="AlphaFoldDB" id="A0ABD3PD72"/>
<dbReference type="Proteomes" id="UP001516023">
    <property type="component" value="Unassembled WGS sequence"/>
</dbReference>
<dbReference type="EMBL" id="JABMIG020000204">
    <property type="protein sequence ID" value="KAL3786009.1"/>
    <property type="molecule type" value="Genomic_DNA"/>
</dbReference>
<feature type="signal peptide" evidence="2">
    <location>
        <begin position="1"/>
        <end position="22"/>
    </location>
</feature>
<keyword evidence="4" id="KW-1185">Reference proteome</keyword>
<comment type="caution">
    <text evidence="3">The sequence shown here is derived from an EMBL/GenBank/DDBJ whole genome shotgun (WGS) entry which is preliminary data.</text>
</comment>
<evidence type="ECO:0000313" key="4">
    <source>
        <dbReference type="Proteomes" id="UP001516023"/>
    </source>
</evidence>